<reference evidence="19" key="2">
    <citation type="submission" date="2016-10" db="EMBL/GenBank/DDBJ databases">
        <title>Complete mitochondrial genomes of 50 helminths species.</title>
        <authorList>
            <person name="Kikuchi T."/>
            <person name="Holroyd N."/>
            <person name="Berriman M."/>
        </authorList>
    </citation>
    <scope>NUCLEOTIDE SEQUENCE</scope>
</reference>
<evidence type="ECO:0000256" key="10">
    <source>
        <dbReference type="ARBA" id="ARBA00022982"/>
    </source>
</evidence>
<geneLocation type="mitochondrion" evidence="19"/>
<feature type="transmembrane region" description="Helical" evidence="16">
    <location>
        <begin position="65"/>
        <end position="90"/>
    </location>
</feature>
<dbReference type="InterPro" id="IPR027387">
    <property type="entry name" value="Cytb/b6-like_sf"/>
</dbReference>
<evidence type="ECO:0000256" key="11">
    <source>
        <dbReference type="ARBA" id="ARBA00022989"/>
    </source>
</evidence>
<dbReference type="Pfam" id="PF00033">
    <property type="entry name" value="Cytochrome_B"/>
    <property type="match status" value="1"/>
</dbReference>
<evidence type="ECO:0000256" key="9">
    <source>
        <dbReference type="ARBA" id="ARBA00022792"/>
    </source>
</evidence>
<dbReference type="PANTHER" id="PTHR19271">
    <property type="entry name" value="CYTOCHROME B"/>
    <property type="match status" value="1"/>
</dbReference>
<dbReference type="GO" id="GO:0016491">
    <property type="term" value="F:oxidoreductase activity"/>
    <property type="evidence" value="ECO:0007669"/>
    <property type="project" value="UniProtKB-UniRule"/>
</dbReference>
<dbReference type="GO" id="GO:0046872">
    <property type="term" value="F:metal ion binding"/>
    <property type="evidence" value="ECO:0007669"/>
    <property type="project" value="UniProtKB-UniRule"/>
</dbReference>
<dbReference type="AlphaFoldDB" id="A0A1E1GI22"/>
<feature type="transmembrane region" description="Helical" evidence="16">
    <location>
        <begin position="334"/>
        <end position="356"/>
    </location>
</feature>
<evidence type="ECO:0000256" key="8">
    <source>
        <dbReference type="ARBA" id="ARBA00022723"/>
    </source>
</evidence>
<dbReference type="Pfam" id="PF00032">
    <property type="entry name" value="Cytochrom_B_C"/>
    <property type="match status" value="1"/>
</dbReference>
<dbReference type="SUPFAM" id="SSF81648">
    <property type="entry name" value="a domain/subunit of cytochrome bc1 complex (Ubiquinol-cytochrome c reductase)"/>
    <property type="match status" value="1"/>
</dbReference>
<feature type="transmembrane region" description="Helical" evidence="16">
    <location>
        <begin position="20"/>
        <end position="45"/>
    </location>
</feature>
<dbReference type="InterPro" id="IPR005797">
    <property type="entry name" value="Cyt_b/b6_N"/>
</dbReference>
<sequence>MISIIRRNLIDLPTNYSLNYYWCSGFMISIFMVIQILTGVILSFLYVADTTLSFSLVMNLSNDLFYTWCIRYWHIWGVNILFFLFFIHMGRALYYSSYSKKGVWNVGFILYLLLMGEAFTGYILPWHQMSYWAATVLTSIANSLPIFGPTIYKYIVGGFSISGTTLIRILSVHICLGFVILGLMILHLFYLHKSGSNNPLFSNSSFSDLVYFHSYFSIKDFMCFTIFVFAIFIILFSSPDALVDIEAYLEADPMNTPLSIKPEWYFLTFYAILRCINSKMGGLALIVSFLFFLWVPTFNNSSSYFVSRQLIFWLIVSMYSSLVYLGGCHPEYPYLFVCQVFSLLMVASMFIFKLFWVPGHEIRVC</sequence>
<evidence type="ECO:0000256" key="6">
    <source>
        <dbReference type="ARBA" id="ARBA00022660"/>
    </source>
</evidence>
<dbReference type="GO" id="GO:0008121">
    <property type="term" value="F:quinol-cytochrome-c reductase activity"/>
    <property type="evidence" value="ECO:0007669"/>
    <property type="project" value="TreeGrafter"/>
</dbReference>
<reference evidence="20" key="1">
    <citation type="submission" date="2015-12" db="EMBL/GenBank/DDBJ databases">
        <title>Mitochondrial genomes of cyclophyllidean cestodes.</title>
        <authorList>
            <person name="Nakao M."/>
        </authorList>
    </citation>
    <scope>NUCLEOTIDE SEQUENCE</scope>
</reference>
<keyword evidence="12 16" id="KW-0408">Iron</keyword>
<evidence type="ECO:0000256" key="14">
    <source>
        <dbReference type="ARBA" id="ARBA00023128"/>
    </source>
</evidence>
<feature type="transmembrane region" description="Helical" evidence="16">
    <location>
        <begin position="310"/>
        <end position="327"/>
    </location>
</feature>
<dbReference type="GO" id="GO:0005743">
    <property type="term" value="C:mitochondrial inner membrane"/>
    <property type="evidence" value="ECO:0007669"/>
    <property type="project" value="UniProtKB-SubCell"/>
</dbReference>
<organism evidence="19">
    <name type="scientific">Rodentolepis nana</name>
    <name type="common">Dwarf tapeworm</name>
    <name type="synonym">Hymenolepis nana</name>
    <dbReference type="NCBI Taxonomy" id="102285"/>
    <lineage>
        <taxon>Eukaryota</taxon>
        <taxon>Metazoa</taxon>
        <taxon>Spiralia</taxon>
        <taxon>Lophotrochozoa</taxon>
        <taxon>Platyhelminthes</taxon>
        <taxon>Cestoda</taxon>
        <taxon>Eucestoda</taxon>
        <taxon>Cyclophyllidea</taxon>
        <taxon>Hymenolepididae</taxon>
        <taxon>Rodentolepis</taxon>
    </lineage>
</organism>
<dbReference type="InterPro" id="IPR036150">
    <property type="entry name" value="Cyt_b/b6_C_sf"/>
</dbReference>
<evidence type="ECO:0000313" key="19">
    <source>
        <dbReference type="EMBL" id="BAV82516.1"/>
    </source>
</evidence>
<evidence type="ECO:0000256" key="16">
    <source>
        <dbReference type="RuleBase" id="RU362117"/>
    </source>
</evidence>
<evidence type="ECO:0000256" key="5">
    <source>
        <dbReference type="ARBA" id="ARBA00022617"/>
    </source>
</evidence>
<keyword evidence="14 16" id="KW-0496">Mitochondrion</keyword>
<name>A0A1E1GI22_RODNA</name>
<evidence type="ECO:0000256" key="12">
    <source>
        <dbReference type="ARBA" id="ARBA00023004"/>
    </source>
</evidence>
<dbReference type="PROSITE" id="PS51003">
    <property type="entry name" value="CYTB_CTER"/>
    <property type="match status" value="1"/>
</dbReference>
<accession>A0A1E1GI22</accession>
<keyword evidence="5 16" id="KW-0349">Heme</keyword>
<dbReference type="EMBL" id="LC102494">
    <property type="protein sequence ID" value="BBB87198.1"/>
    <property type="molecule type" value="Genomic_DNA"/>
</dbReference>
<keyword evidence="10 16" id="KW-0249">Electron transport</keyword>
<feature type="transmembrane region" description="Helical" evidence="16">
    <location>
        <begin position="210"/>
        <end position="236"/>
    </location>
</feature>
<feature type="transmembrane region" description="Helical" evidence="16">
    <location>
        <begin position="102"/>
        <end position="124"/>
    </location>
</feature>
<keyword evidence="8 16" id="KW-0479">Metal-binding</keyword>
<evidence type="ECO:0000313" key="20">
    <source>
        <dbReference type="EMBL" id="BBB87198.1"/>
    </source>
</evidence>
<dbReference type="PROSITE" id="PS51002">
    <property type="entry name" value="CYTB_NTER"/>
    <property type="match status" value="1"/>
</dbReference>
<evidence type="ECO:0000256" key="3">
    <source>
        <dbReference type="ARBA" id="ARBA00013531"/>
    </source>
</evidence>
<keyword evidence="11 16" id="KW-1133">Transmembrane helix</keyword>
<evidence type="ECO:0000256" key="15">
    <source>
        <dbReference type="ARBA" id="ARBA00023136"/>
    </source>
</evidence>
<dbReference type="Gene3D" id="1.20.810.10">
    <property type="entry name" value="Cytochrome Bc1 Complex, Chain C"/>
    <property type="match status" value="1"/>
</dbReference>
<evidence type="ECO:0000256" key="1">
    <source>
        <dbReference type="ARBA" id="ARBA00002566"/>
    </source>
</evidence>
<proteinExistence type="inferred from homology"/>
<dbReference type="InterPro" id="IPR016174">
    <property type="entry name" value="Di-haem_cyt_TM"/>
</dbReference>
<dbReference type="InterPro" id="IPR005798">
    <property type="entry name" value="Cyt_b/b6_C"/>
</dbReference>
<dbReference type="SUPFAM" id="SSF81342">
    <property type="entry name" value="Transmembrane di-heme cytochromes"/>
    <property type="match status" value="1"/>
</dbReference>
<keyword evidence="13" id="KW-0830">Ubiquinone</keyword>
<comment type="function">
    <text evidence="1 16">Component of the ubiquinol-cytochrome c reductase complex (complex III or cytochrome b-c1 complex) that is part of the mitochondrial respiratory chain. The b-c1 complex mediates electron transfer from ubiquinol to cytochrome c. Contributes to the generation of a proton gradient across the mitochondrial membrane that is then used for ATP synthesis.</text>
</comment>
<dbReference type="InterPro" id="IPR048259">
    <property type="entry name" value="Cytochrome_b_N_euk/bac"/>
</dbReference>
<keyword evidence="4 16" id="KW-0813">Transport</keyword>
<evidence type="ECO:0000256" key="2">
    <source>
        <dbReference type="ARBA" id="ARBA00004448"/>
    </source>
</evidence>
<gene>
    <name evidence="19" type="primary">CYTB</name>
    <name evidence="20" type="synonym">cob</name>
</gene>
<keyword evidence="7 16" id="KW-0812">Transmembrane</keyword>
<keyword evidence="9" id="KW-0999">Mitochondrion inner membrane</keyword>
<comment type="similarity">
    <text evidence="16">Belongs to the cytochrome b family.</text>
</comment>
<dbReference type="EMBL" id="AP017666">
    <property type="protein sequence ID" value="BAV82516.1"/>
    <property type="molecule type" value="Genomic_DNA"/>
</dbReference>
<evidence type="ECO:0000256" key="7">
    <source>
        <dbReference type="ARBA" id="ARBA00022692"/>
    </source>
</evidence>
<feature type="domain" description="Cytochrome b/b6 C-terminal region profile" evidence="18">
    <location>
        <begin position="202"/>
        <end position="365"/>
    </location>
</feature>
<feature type="transmembrane region" description="Helical" evidence="16">
    <location>
        <begin position="280"/>
        <end position="298"/>
    </location>
</feature>
<dbReference type="CDD" id="cd00284">
    <property type="entry name" value="Cytochrome_b_N"/>
    <property type="match status" value="1"/>
</dbReference>
<comment type="cofactor">
    <cofactor evidence="16">
        <name>heme b</name>
        <dbReference type="ChEBI" id="CHEBI:60344"/>
    </cofactor>
    <text evidence="16">Binds 2 heme groups non-covalently.</text>
</comment>
<evidence type="ECO:0000256" key="13">
    <source>
        <dbReference type="ARBA" id="ARBA00023075"/>
    </source>
</evidence>
<evidence type="ECO:0000259" key="18">
    <source>
        <dbReference type="PROSITE" id="PS51003"/>
    </source>
</evidence>
<keyword evidence="6 16" id="KW-0679">Respiratory chain</keyword>
<comment type="subcellular location">
    <subcellularLocation>
        <location evidence="2">Mitochondrion inner membrane</location>
        <topology evidence="2">Multi-pass membrane protein</topology>
    </subcellularLocation>
</comment>
<dbReference type="PANTHER" id="PTHR19271:SF16">
    <property type="entry name" value="CYTOCHROME B"/>
    <property type="match status" value="1"/>
</dbReference>
<feature type="transmembrane region" description="Helical" evidence="16">
    <location>
        <begin position="167"/>
        <end position="190"/>
    </location>
</feature>
<evidence type="ECO:0000256" key="4">
    <source>
        <dbReference type="ARBA" id="ARBA00022448"/>
    </source>
</evidence>
<evidence type="ECO:0000259" key="17">
    <source>
        <dbReference type="PROSITE" id="PS51002"/>
    </source>
</evidence>
<protein>
    <recommendedName>
        <fullName evidence="3 16">Cytochrome b</fullName>
    </recommendedName>
</protein>
<feature type="domain" description="Cytochrome b/b6 N-terminal region profile" evidence="17">
    <location>
        <begin position="1"/>
        <end position="200"/>
    </location>
</feature>
<keyword evidence="15 16" id="KW-0472">Membrane</keyword>
<dbReference type="GO" id="GO:0006122">
    <property type="term" value="P:mitochondrial electron transport, ubiquinol to cytochrome c"/>
    <property type="evidence" value="ECO:0007669"/>
    <property type="project" value="TreeGrafter"/>
</dbReference>
<feature type="transmembrane region" description="Helical" evidence="16">
    <location>
        <begin position="130"/>
        <end position="155"/>
    </location>
</feature>